<evidence type="ECO:0000313" key="2">
    <source>
        <dbReference type="EMBL" id="AIF05157.1"/>
    </source>
</evidence>
<accession>A0A075GSF2</accession>
<evidence type="ECO:0000256" key="1">
    <source>
        <dbReference type="SAM" id="MobiDB-lite"/>
    </source>
</evidence>
<organism evidence="2">
    <name type="scientific">uncultured marine thaumarchaeote KM3_17_G07</name>
    <dbReference type="NCBI Taxonomy" id="1456063"/>
    <lineage>
        <taxon>Archaea</taxon>
        <taxon>Nitrososphaerota</taxon>
        <taxon>environmental samples</taxon>
    </lineage>
</organism>
<proteinExistence type="predicted"/>
<dbReference type="AlphaFoldDB" id="A0A075GSF2"/>
<dbReference type="EMBL" id="KF900730">
    <property type="protein sequence ID" value="AIF05157.1"/>
    <property type="molecule type" value="Genomic_DNA"/>
</dbReference>
<name>A0A075GSF2_9ARCH</name>
<sequence length="113" mass="13288">MVRTIHNFKIRILLRNYMIDKNELNQILAFVSKRWTDLSRDADNKALKSLPSDFWMNSIGGPAGKGRWVTTIMYTENEDEANKFKDVLLRWQSKPQQPKSPDLVQIKGMEEKY</sequence>
<reference evidence="2" key="1">
    <citation type="journal article" date="2014" name="Genome Biol. Evol.">
        <title>Pangenome evidence for extensive interdomain horizontal transfer affecting lineage core and shell genes in uncultured planktonic thaumarchaeota and euryarchaeota.</title>
        <authorList>
            <person name="Deschamps P."/>
            <person name="Zivanovic Y."/>
            <person name="Moreira D."/>
            <person name="Rodriguez-Valera F."/>
            <person name="Lopez-Garcia P."/>
        </authorList>
    </citation>
    <scope>NUCLEOTIDE SEQUENCE</scope>
</reference>
<feature type="region of interest" description="Disordered" evidence="1">
    <location>
        <begin position="94"/>
        <end position="113"/>
    </location>
</feature>
<protein>
    <submittedName>
        <fullName evidence="2">Uncharacterized protein</fullName>
    </submittedName>
</protein>